<evidence type="ECO:0000256" key="1">
    <source>
        <dbReference type="SAM" id="MobiDB-lite"/>
    </source>
</evidence>
<reference evidence="2" key="1">
    <citation type="submission" date="2021-02" db="EMBL/GenBank/DDBJ databases">
        <title>Strain Y2R2, a novel species of the genus Halomonas.</title>
        <authorList>
            <person name="Huang H."/>
        </authorList>
    </citation>
    <scope>NUCLEOTIDE SEQUENCE</scope>
    <source>
        <strain evidence="2">Y2R2</strain>
    </source>
</reference>
<protein>
    <submittedName>
        <fullName evidence="2">Uncharacterized protein</fullName>
    </submittedName>
</protein>
<proteinExistence type="predicted"/>
<dbReference type="AlphaFoldDB" id="A0A5C1NEQ4"/>
<organism evidence="2 3">
    <name type="scientific">Halomonas binhaiensis</name>
    <dbReference type="NCBI Taxonomy" id="2562282"/>
    <lineage>
        <taxon>Bacteria</taxon>
        <taxon>Pseudomonadati</taxon>
        <taxon>Pseudomonadota</taxon>
        <taxon>Gammaproteobacteria</taxon>
        <taxon>Oceanospirillales</taxon>
        <taxon>Halomonadaceae</taxon>
        <taxon>Halomonas</taxon>
    </lineage>
</organism>
<feature type="region of interest" description="Disordered" evidence="1">
    <location>
        <begin position="1"/>
        <end position="20"/>
    </location>
</feature>
<keyword evidence="3" id="KW-1185">Reference proteome</keyword>
<sequence length="140" mass="15934">MAATVHPLPTSHQSSAVQADRGDWGKLCAELRDRQADKDLAELWHDLSHPERRTLMASANFHHLQRDPRRVIEDMSKADRDAIRASIHRMSRYSSQLRDRLHGEHQHPSRELASHAREALAAGDTEAAMHWLSIIERGIA</sequence>
<name>A0A5C1NEQ4_9GAMM</name>
<dbReference type="Proteomes" id="UP000324285">
    <property type="component" value="Chromosome"/>
</dbReference>
<evidence type="ECO:0000313" key="3">
    <source>
        <dbReference type="Proteomes" id="UP000324285"/>
    </source>
</evidence>
<gene>
    <name evidence="2" type="ORF">E4T21_00435</name>
</gene>
<dbReference type="KEGG" id="hbh:E4T21_00435"/>
<accession>A0A5C1NEQ4</accession>
<dbReference type="EMBL" id="CP038437">
    <property type="protein sequence ID" value="QEM80189.1"/>
    <property type="molecule type" value="Genomic_DNA"/>
</dbReference>
<dbReference type="OrthoDB" id="6164630at2"/>
<evidence type="ECO:0000313" key="2">
    <source>
        <dbReference type="EMBL" id="QEM80189.1"/>
    </source>
</evidence>
<dbReference type="RefSeq" id="WP_149282517.1">
    <property type="nucleotide sequence ID" value="NZ_CP038437.2"/>
</dbReference>